<evidence type="ECO:0000313" key="1">
    <source>
        <dbReference type="EMBL" id="GLR12471.1"/>
    </source>
</evidence>
<keyword evidence="2" id="KW-1185">Reference proteome</keyword>
<accession>A0ABQ5YC03</accession>
<dbReference type="EMBL" id="BSOG01000001">
    <property type="protein sequence ID" value="GLR12471.1"/>
    <property type="molecule type" value="Genomic_DNA"/>
</dbReference>
<name>A0ABQ5YC03_9NEIS</name>
<dbReference type="Proteomes" id="UP001156706">
    <property type="component" value="Unassembled WGS sequence"/>
</dbReference>
<organism evidence="1 2">
    <name type="scientific">Chitinimonas prasina</name>
    <dbReference type="NCBI Taxonomy" id="1434937"/>
    <lineage>
        <taxon>Bacteria</taxon>
        <taxon>Pseudomonadati</taxon>
        <taxon>Pseudomonadota</taxon>
        <taxon>Betaproteobacteria</taxon>
        <taxon>Neisseriales</taxon>
        <taxon>Chitinibacteraceae</taxon>
        <taxon>Chitinimonas</taxon>
    </lineage>
</organism>
<comment type="caution">
    <text evidence="1">The sequence shown here is derived from an EMBL/GenBank/DDBJ whole genome shotgun (WGS) entry which is preliminary data.</text>
</comment>
<protein>
    <recommendedName>
        <fullName evidence="3">Proteinase inhibitor I42 chagasin domain-containing protein</fullName>
    </recommendedName>
</protein>
<evidence type="ECO:0000313" key="2">
    <source>
        <dbReference type="Proteomes" id="UP001156706"/>
    </source>
</evidence>
<proteinExistence type="predicted"/>
<sequence>MLIRRVNEKSTYTLSIGYFGSLYVPPGEHEFEIEVSHGFTVHDAGGPAWTAPKGANISPVIGEYGGGLFVLKGVSKLKGKVLPGKVYEIKFGFDRSTHNKPVPVTWLSEVPGT</sequence>
<evidence type="ECO:0008006" key="3">
    <source>
        <dbReference type="Google" id="ProtNLM"/>
    </source>
</evidence>
<gene>
    <name evidence="1" type="ORF">GCM10007907_12610</name>
</gene>
<reference evidence="2" key="1">
    <citation type="journal article" date="2019" name="Int. J. Syst. Evol. Microbiol.">
        <title>The Global Catalogue of Microorganisms (GCM) 10K type strain sequencing project: providing services to taxonomists for standard genome sequencing and annotation.</title>
        <authorList>
            <consortium name="The Broad Institute Genomics Platform"/>
            <consortium name="The Broad Institute Genome Sequencing Center for Infectious Disease"/>
            <person name="Wu L."/>
            <person name="Ma J."/>
        </authorList>
    </citation>
    <scope>NUCLEOTIDE SEQUENCE [LARGE SCALE GENOMIC DNA]</scope>
    <source>
        <strain evidence="2">NBRC 110044</strain>
    </source>
</reference>